<feature type="transmembrane region" description="Helical" evidence="1">
    <location>
        <begin position="250"/>
        <end position="270"/>
    </location>
</feature>
<dbReference type="EMBL" id="LNIX01000005">
    <property type="protein sequence ID" value="OXA54254.1"/>
    <property type="molecule type" value="Genomic_DNA"/>
</dbReference>
<organism evidence="2 3">
    <name type="scientific">Folsomia candida</name>
    <name type="common">Springtail</name>
    <dbReference type="NCBI Taxonomy" id="158441"/>
    <lineage>
        <taxon>Eukaryota</taxon>
        <taxon>Metazoa</taxon>
        <taxon>Ecdysozoa</taxon>
        <taxon>Arthropoda</taxon>
        <taxon>Hexapoda</taxon>
        <taxon>Collembola</taxon>
        <taxon>Entomobryomorpha</taxon>
        <taxon>Isotomoidea</taxon>
        <taxon>Isotomidae</taxon>
        <taxon>Proisotominae</taxon>
        <taxon>Folsomia</taxon>
    </lineage>
</organism>
<evidence type="ECO:0000313" key="3">
    <source>
        <dbReference type="Proteomes" id="UP000198287"/>
    </source>
</evidence>
<name>A0A226EAT0_FOLCA</name>
<dbReference type="AlphaFoldDB" id="A0A226EAT0"/>
<evidence type="ECO:0000313" key="2">
    <source>
        <dbReference type="EMBL" id="OXA54254.1"/>
    </source>
</evidence>
<accession>A0A226EAT0</accession>
<protein>
    <submittedName>
        <fullName evidence="2">Uncharacterized protein</fullName>
    </submittedName>
</protein>
<keyword evidence="1" id="KW-1133">Transmembrane helix</keyword>
<gene>
    <name evidence="2" type="ORF">Fcan01_11878</name>
</gene>
<proteinExistence type="predicted"/>
<evidence type="ECO:0000256" key="1">
    <source>
        <dbReference type="SAM" id="Phobius"/>
    </source>
</evidence>
<keyword evidence="3" id="KW-1185">Reference proteome</keyword>
<sequence length="285" mass="33228">MEMIVPTVYKSPWTGLLEFEGIRIFMPFTFFGEENLELDSGDYLDGYLFFYYQLLDFTHHIRFNGQQTNDKKIATKLFKRLQVHFGVDDNMNNVRNGTSGTTVGDLQYYNRTTWEDFPIQPVLYNADGVKVIKSLQTCGKVALMDTKENIAEITNFLNDYHQTAMYVKVDGESFFTERKPDVRGWGMPPIRSDYVEKRLKRLISSGIVTHLKAMYKMWRPPKLLGYYANWTGPRVKPVSRLDFSSKVTTGFYISGCCLIVCIFVLIVEFVKDKYYKMHNLVNLYN</sequence>
<keyword evidence="1" id="KW-0472">Membrane</keyword>
<dbReference type="Proteomes" id="UP000198287">
    <property type="component" value="Unassembled WGS sequence"/>
</dbReference>
<keyword evidence="1" id="KW-0812">Transmembrane</keyword>
<reference evidence="2 3" key="1">
    <citation type="submission" date="2015-12" db="EMBL/GenBank/DDBJ databases">
        <title>The genome of Folsomia candida.</title>
        <authorList>
            <person name="Faddeeva A."/>
            <person name="Derks M.F."/>
            <person name="Anvar Y."/>
            <person name="Smit S."/>
            <person name="Van Straalen N."/>
            <person name="Roelofs D."/>
        </authorList>
    </citation>
    <scope>NUCLEOTIDE SEQUENCE [LARGE SCALE GENOMIC DNA]</scope>
    <source>
        <strain evidence="2 3">VU population</strain>
        <tissue evidence="2">Whole body</tissue>
    </source>
</reference>
<comment type="caution">
    <text evidence="2">The sequence shown here is derived from an EMBL/GenBank/DDBJ whole genome shotgun (WGS) entry which is preliminary data.</text>
</comment>